<gene>
    <name evidence="2" type="ORF">HNR31_002083</name>
</gene>
<dbReference type="EMBL" id="JACDUT010000006">
    <property type="protein sequence ID" value="MBA2875295.1"/>
    <property type="molecule type" value="Genomic_DNA"/>
</dbReference>
<proteinExistence type="predicted"/>
<evidence type="ECO:0000259" key="1">
    <source>
        <dbReference type="PROSITE" id="PS51186"/>
    </source>
</evidence>
<dbReference type="Proteomes" id="UP000523087">
    <property type="component" value="Unassembled WGS sequence"/>
</dbReference>
<reference evidence="2 3" key="1">
    <citation type="submission" date="2020-07" db="EMBL/GenBank/DDBJ databases">
        <title>Genomic Encyclopedia of Type Strains, Phase IV (KMG-IV): sequencing the most valuable type-strain genomes for metagenomic binning, comparative biology and taxonomic classification.</title>
        <authorList>
            <person name="Goeker M."/>
        </authorList>
    </citation>
    <scope>NUCLEOTIDE SEQUENCE [LARGE SCALE GENOMIC DNA]</scope>
    <source>
        <strain evidence="2 3">DSM 15730</strain>
    </source>
</reference>
<evidence type="ECO:0000313" key="2">
    <source>
        <dbReference type="EMBL" id="MBA2875295.1"/>
    </source>
</evidence>
<keyword evidence="3" id="KW-1185">Reference proteome</keyword>
<comment type="caution">
    <text evidence="2">The sequence shown here is derived from an EMBL/GenBank/DDBJ whole genome shotgun (WGS) entry which is preliminary data.</text>
</comment>
<dbReference type="SUPFAM" id="SSF55729">
    <property type="entry name" value="Acyl-CoA N-acyltransferases (Nat)"/>
    <property type="match status" value="1"/>
</dbReference>
<organism evidence="2 3">
    <name type="scientific">Thermaerobacillus caldiproteolyticus</name>
    <dbReference type="NCBI Taxonomy" id="247480"/>
    <lineage>
        <taxon>Bacteria</taxon>
        <taxon>Bacillati</taxon>
        <taxon>Bacillota</taxon>
        <taxon>Bacilli</taxon>
        <taxon>Bacillales</taxon>
        <taxon>Anoxybacillaceae</taxon>
        <taxon>Thermaerobacillus</taxon>
    </lineage>
</organism>
<dbReference type="Pfam" id="PF13302">
    <property type="entry name" value="Acetyltransf_3"/>
    <property type="match status" value="1"/>
</dbReference>
<dbReference type="GO" id="GO:0016747">
    <property type="term" value="F:acyltransferase activity, transferring groups other than amino-acyl groups"/>
    <property type="evidence" value="ECO:0007669"/>
    <property type="project" value="InterPro"/>
</dbReference>
<dbReference type="PROSITE" id="PS51186">
    <property type="entry name" value="GNAT"/>
    <property type="match status" value="1"/>
</dbReference>
<dbReference type="InterPro" id="IPR016181">
    <property type="entry name" value="Acyl_CoA_acyltransferase"/>
</dbReference>
<keyword evidence="2" id="KW-0808">Transferase</keyword>
<dbReference type="AlphaFoldDB" id="A0A7V9Z7C7"/>
<dbReference type="PANTHER" id="PTHR43792:SF1">
    <property type="entry name" value="N-ACETYLTRANSFERASE DOMAIN-CONTAINING PROTEIN"/>
    <property type="match status" value="1"/>
</dbReference>
<dbReference type="InterPro" id="IPR051531">
    <property type="entry name" value="N-acetyltransferase"/>
</dbReference>
<feature type="domain" description="N-acetyltransferase" evidence="1">
    <location>
        <begin position="9"/>
        <end position="168"/>
    </location>
</feature>
<dbReference type="InterPro" id="IPR000182">
    <property type="entry name" value="GNAT_dom"/>
</dbReference>
<dbReference type="PANTHER" id="PTHR43792">
    <property type="entry name" value="GNAT FAMILY, PUTATIVE (AFU_ORTHOLOGUE AFUA_3G00765)-RELATED-RELATED"/>
    <property type="match status" value="1"/>
</dbReference>
<accession>A0A7V9Z7C7</accession>
<dbReference type="RefSeq" id="WP_181556135.1">
    <property type="nucleotide sequence ID" value="NZ_JACDUT010000006.1"/>
</dbReference>
<protein>
    <submittedName>
        <fullName evidence="2">RimJ/RimL family protein N-acetyltransferase</fullName>
    </submittedName>
</protein>
<sequence>MTVIETERLILRKMDFRDEDNLMKIFSDPIAMRFYPSTKTREDAKKWIQWNLNNYEKHSAGLWICEFKENGDFVGMCGIVPQIVDEQHEMEIGYLLVREHWGKGLATEAAKASRDFGFNVLKLNRLISMIYKLNTPSIRVAERVGMTFEKETLIRGRETLVYSIEKSV</sequence>
<evidence type="ECO:0000313" key="3">
    <source>
        <dbReference type="Proteomes" id="UP000523087"/>
    </source>
</evidence>
<dbReference type="Gene3D" id="3.40.630.30">
    <property type="match status" value="1"/>
</dbReference>
<name>A0A7V9Z7C7_9BACL</name>